<evidence type="ECO:0000313" key="2">
    <source>
        <dbReference type="EMBL" id="KIH53419.1"/>
    </source>
</evidence>
<proteinExistence type="predicted"/>
<feature type="region of interest" description="Disordered" evidence="1">
    <location>
        <begin position="81"/>
        <end position="118"/>
    </location>
</feature>
<sequence>MPVKWLISESIRIIIERCRRLLVIVFRRCRCRRRHSGSRWRYSNHSNQWTWECDEYIDEDEYHREQYGGQYKRSLSVACGGRRRHRSPGHTLAADLPSAPAQQHDEPSRNSRQLPAKGHSAPQMLRQHICVCICVCARLSAPLTELLPIW</sequence>
<dbReference type="EMBL" id="KN741255">
    <property type="protein sequence ID" value="KIH53419.1"/>
    <property type="molecule type" value="Genomic_DNA"/>
</dbReference>
<organism evidence="2 3">
    <name type="scientific">Ancylostoma duodenale</name>
    <dbReference type="NCBI Taxonomy" id="51022"/>
    <lineage>
        <taxon>Eukaryota</taxon>
        <taxon>Metazoa</taxon>
        <taxon>Ecdysozoa</taxon>
        <taxon>Nematoda</taxon>
        <taxon>Chromadorea</taxon>
        <taxon>Rhabditida</taxon>
        <taxon>Rhabditina</taxon>
        <taxon>Rhabditomorpha</taxon>
        <taxon>Strongyloidea</taxon>
        <taxon>Ancylostomatidae</taxon>
        <taxon>Ancylostomatinae</taxon>
        <taxon>Ancylostoma</taxon>
    </lineage>
</organism>
<keyword evidence="3" id="KW-1185">Reference proteome</keyword>
<protein>
    <submittedName>
        <fullName evidence="2">Uncharacterized protein</fullName>
    </submittedName>
</protein>
<accession>A0A0C2G3D6</accession>
<reference evidence="2 3" key="1">
    <citation type="submission" date="2013-12" db="EMBL/GenBank/DDBJ databases">
        <title>Draft genome of the parsitic nematode Ancylostoma duodenale.</title>
        <authorList>
            <person name="Mitreva M."/>
        </authorList>
    </citation>
    <scope>NUCLEOTIDE SEQUENCE [LARGE SCALE GENOMIC DNA]</scope>
    <source>
        <strain evidence="2 3">Zhejiang</strain>
    </source>
</reference>
<gene>
    <name evidence="2" type="ORF">ANCDUO_16455</name>
</gene>
<evidence type="ECO:0000256" key="1">
    <source>
        <dbReference type="SAM" id="MobiDB-lite"/>
    </source>
</evidence>
<evidence type="ECO:0000313" key="3">
    <source>
        <dbReference type="Proteomes" id="UP000054047"/>
    </source>
</evidence>
<name>A0A0C2G3D6_9BILA</name>
<dbReference type="AlphaFoldDB" id="A0A0C2G3D6"/>
<dbReference type="Proteomes" id="UP000054047">
    <property type="component" value="Unassembled WGS sequence"/>
</dbReference>